<keyword evidence="1 7" id="KW-0723">Serine/threonine-protein kinase</keyword>
<evidence type="ECO:0000256" key="7">
    <source>
        <dbReference type="RuleBase" id="RU000304"/>
    </source>
</evidence>
<dbReference type="PROSITE" id="PS50011">
    <property type="entry name" value="PROTEIN_KINASE_DOM"/>
    <property type="match status" value="1"/>
</dbReference>
<comment type="similarity">
    <text evidence="7">Belongs to the protein kinase superfamily.</text>
</comment>
<keyword evidence="4" id="KW-0418">Kinase</keyword>
<keyword evidence="5 6" id="KW-0067">ATP-binding</keyword>
<keyword evidence="3 6" id="KW-0547">Nucleotide-binding</keyword>
<keyword evidence="2" id="KW-0808">Transferase</keyword>
<gene>
    <name evidence="9" type="ORF">JEQ12_016929</name>
</gene>
<feature type="binding site" evidence="6">
    <location>
        <position position="52"/>
    </location>
    <ligand>
        <name>ATP</name>
        <dbReference type="ChEBI" id="CHEBI:30616"/>
    </ligand>
</feature>
<dbReference type="AlphaFoldDB" id="A0A836D1Y1"/>
<dbReference type="InterPro" id="IPR008271">
    <property type="entry name" value="Ser/Thr_kinase_AS"/>
</dbReference>
<dbReference type="CDD" id="cd05578">
    <property type="entry name" value="STKc_Yank1"/>
    <property type="match status" value="1"/>
</dbReference>
<dbReference type="PANTHER" id="PTHR24355:SF31">
    <property type="entry name" value="SERINE_THREONINE KINASE 32A"/>
    <property type="match status" value="1"/>
</dbReference>
<dbReference type="InterPro" id="IPR017441">
    <property type="entry name" value="Protein_kinase_ATP_BS"/>
</dbReference>
<sequence>MGANTSSKPPVFDENDDVNFDHFEILRAIGKGSFGKVCIVQKNDTKKMYAMKYMNKQKCVERNEVRNVFKELQIMQGLEHPFLVNLWYSFQDEEDMFMVVDLLLGGDLRYHLQQNVRFQEDTVKLFICELAMALDYLQSQHIIHRDMKPDNILLDEHGHVHITDFNIATMLPGEMRITTVAGTKPYMAPEMFSCRREAGYSFAVDWWSLGVTAYELLRGRRPYHIRSSTSSKEIAHMFETALVTYPSAWSQEMVSLLKKLLELNPDHRFSHLSDIQNFPYMNDMNWDAVLQKRLIPGFVPNKGRLNCDPTFELEEMILESKPLHKKKKRLAKKEKEMRKCDSSQLPYLCGMSEKSEQVCKSRSILVLTHWHSRGAHPPQRKHRDHKWVGEVLCDPVLDLNPMEGNALLMAHSPRAALVLPEGTARAEINVKEHRTLLC</sequence>
<dbReference type="FunFam" id="3.30.200.20:FF:000158">
    <property type="entry name" value="Serine/threonine-protein kinase 32A"/>
    <property type="match status" value="1"/>
</dbReference>
<name>A0A836D1Y1_SHEEP</name>
<dbReference type="EMBL" id="JAEMGP010000005">
    <property type="protein sequence ID" value="KAG5209364.1"/>
    <property type="molecule type" value="Genomic_DNA"/>
</dbReference>
<dbReference type="GO" id="GO:0004703">
    <property type="term" value="F:G protein-coupled receptor kinase activity"/>
    <property type="evidence" value="ECO:0007669"/>
    <property type="project" value="TreeGrafter"/>
</dbReference>
<dbReference type="PROSITE" id="PS00108">
    <property type="entry name" value="PROTEIN_KINASE_ST"/>
    <property type="match status" value="1"/>
</dbReference>
<dbReference type="InterPro" id="IPR000719">
    <property type="entry name" value="Prot_kinase_dom"/>
</dbReference>
<organism evidence="9 10">
    <name type="scientific">Ovis aries</name>
    <name type="common">Sheep</name>
    <dbReference type="NCBI Taxonomy" id="9940"/>
    <lineage>
        <taxon>Eukaryota</taxon>
        <taxon>Metazoa</taxon>
        <taxon>Chordata</taxon>
        <taxon>Craniata</taxon>
        <taxon>Vertebrata</taxon>
        <taxon>Euteleostomi</taxon>
        <taxon>Mammalia</taxon>
        <taxon>Eutheria</taxon>
        <taxon>Laurasiatheria</taxon>
        <taxon>Artiodactyla</taxon>
        <taxon>Ruminantia</taxon>
        <taxon>Pecora</taxon>
        <taxon>Bovidae</taxon>
        <taxon>Caprinae</taxon>
        <taxon>Ovis</taxon>
    </lineage>
</organism>
<evidence type="ECO:0000313" key="10">
    <source>
        <dbReference type="Proteomes" id="UP000664991"/>
    </source>
</evidence>
<dbReference type="GO" id="GO:0005524">
    <property type="term" value="F:ATP binding"/>
    <property type="evidence" value="ECO:0007669"/>
    <property type="project" value="UniProtKB-UniRule"/>
</dbReference>
<accession>A0A836D1Y1</accession>
<evidence type="ECO:0000256" key="6">
    <source>
        <dbReference type="PROSITE-ProRule" id="PRU10141"/>
    </source>
</evidence>
<evidence type="ECO:0000313" key="9">
    <source>
        <dbReference type="EMBL" id="KAG5209364.1"/>
    </source>
</evidence>
<dbReference type="SMART" id="SM00220">
    <property type="entry name" value="S_TKc"/>
    <property type="match status" value="1"/>
</dbReference>
<dbReference type="SUPFAM" id="SSF56112">
    <property type="entry name" value="Protein kinase-like (PK-like)"/>
    <property type="match status" value="1"/>
</dbReference>
<feature type="domain" description="Protein kinase" evidence="8">
    <location>
        <begin position="23"/>
        <end position="281"/>
    </location>
</feature>
<dbReference type="InterPro" id="IPR011009">
    <property type="entry name" value="Kinase-like_dom_sf"/>
</dbReference>
<proteinExistence type="inferred from homology"/>
<dbReference type="FunFam" id="1.10.510.10:FF:000169">
    <property type="entry name" value="Serine/threonine-protein kinase 32A"/>
    <property type="match status" value="1"/>
</dbReference>
<dbReference type="GO" id="GO:0009966">
    <property type="term" value="P:regulation of signal transduction"/>
    <property type="evidence" value="ECO:0007669"/>
    <property type="project" value="TreeGrafter"/>
</dbReference>
<protein>
    <recommendedName>
        <fullName evidence="8">Protein kinase domain-containing protein</fullName>
    </recommendedName>
</protein>
<dbReference type="GO" id="GO:0001664">
    <property type="term" value="F:G protein-coupled receptor binding"/>
    <property type="evidence" value="ECO:0007669"/>
    <property type="project" value="TreeGrafter"/>
</dbReference>
<evidence type="ECO:0000256" key="1">
    <source>
        <dbReference type="ARBA" id="ARBA00022527"/>
    </source>
</evidence>
<dbReference type="PROSITE" id="PS00107">
    <property type="entry name" value="PROTEIN_KINASE_ATP"/>
    <property type="match status" value="1"/>
</dbReference>
<evidence type="ECO:0000256" key="4">
    <source>
        <dbReference type="ARBA" id="ARBA00022777"/>
    </source>
</evidence>
<dbReference type="Proteomes" id="UP000664991">
    <property type="component" value="Unassembled WGS sequence"/>
</dbReference>
<evidence type="ECO:0000256" key="2">
    <source>
        <dbReference type="ARBA" id="ARBA00022679"/>
    </source>
</evidence>
<evidence type="ECO:0000259" key="8">
    <source>
        <dbReference type="PROSITE" id="PS50011"/>
    </source>
</evidence>
<dbReference type="Pfam" id="PF00069">
    <property type="entry name" value="Pkinase"/>
    <property type="match status" value="1"/>
</dbReference>
<evidence type="ECO:0000256" key="3">
    <source>
        <dbReference type="ARBA" id="ARBA00022741"/>
    </source>
</evidence>
<comment type="caution">
    <text evidence="9">The sequence shown here is derived from an EMBL/GenBank/DDBJ whole genome shotgun (WGS) entry which is preliminary data.</text>
</comment>
<dbReference type="GO" id="GO:0007186">
    <property type="term" value="P:G protein-coupled receptor signaling pathway"/>
    <property type="evidence" value="ECO:0007669"/>
    <property type="project" value="TreeGrafter"/>
</dbReference>
<dbReference type="PANTHER" id="PTHR24355">
    <property type="entry name" value="G PROTEIN-COUPLED RECEPTOR KINASE/RIBOSOMAL PROTEIN S6 KINASE"/>
    <property type="match status" value="1"/>
</dbReference>
<evidence type="ECO:0000256" key="5">
    <source>
        <dbReference type="ARBA" id="ARBA00022840"/>
    </source>
</evidence>
<reference evidence="9 10" key="1">
    <citation type="submission" date="2020-12" db="EMBL/GenBank/DDBJ databases">
        <title>De novo assembly of Tibetan sheep genome.</title>
        <authorList>
            <person name="Li X."/>
        </authorList>
    </citation>
    <scope>NUCLEOTIDE SEQUENCE [LARGE SCALE GENOMIC DNA]</scope>
    <source>
        <tissue evidence="9">Heart</tissue>
    </source>
</reference>
<dbReference type="Gene3D" id="1.10.510.10">
    <property type="entry name" value="Transferase(Phosphotransferase) domain 1"/>
    <property type="match status" value="1"/>
</dbReference>
<dbReference type="Gene3D" id="3.30.200.20">
    <property type="entry name" value="Phosphorylase Kinase, domain 1"/>
    <property type="match status" value="1"/>
</dbReference>